<reference evidence="2 3" key="1">
    <citation type="submission" date="2016-06" db="EMBL/GenBank/DDBJ databases">
        <authorList>
            <person name="Kjaerup R.B."/>
            <person name="Dalgaard T.S."/>
            <person name="Juul-Madsen H.R."/>
        </authorList>
    </citation>
    <scope>NUCLEOTIDE SEQUENCE [LARGE SCALE GENOMIC DNA]</scope>
</reference>
<gene>
    <name evidence="2" type="ORF">ZT3D7_G11302</name>
</gene>
<evidence type="ECO:0000256" key="1">
    <source>
        <dbReference type="SAM" id="SignalP"/>
    </source>
</evidence>
<dbReference type="Proteomes" id="UP000215127">
    <property type="component" value="Chromosome 13"/>
</dbReference>
<protein>
    <submittedName>
        <fullName evidence="2">Uncharacterized protein</fullName>
    </submittedName>
</protein>
<sequence length="126" mass="13564">MKFPTHLLLFAISLAFPLIQANCPGPGAYCVDTTDGCCPGMQCLYDRGRSRCHSPCGNTGGWCPRGQKCYTANDNKTILCLNCIKHGGYCTADTDCCNGNCIGLKCVRKPKPPLGERDSASDTFMS</sequence>
<feature type="chain" id="PRO_5013095564" evidence="1">
    <location>
        <begin position="22"/>
        <end position="126"/>
    </location>
</feature>
<name>A0A1X7SA85_ZYMT9</name>
<evidence type="ECO:0000313" key="3">
    <source>
        <dbReference type="Proteomes" id="UP000215127"/>
    </source>
</evidence>
<keyword evidence="1" id="KW-0732">Signal</keyword>
<proteinExistence type="predicted"/>
<dbReference type="EMBL" id="LT853704">
    <property type="protein sequence ID" value="SMQ56147.1"/>
    <property type="molecule type" value="Genomic_DNA"/>
</dbReference>
<feature type="signal peptide" evidence="1">
    <location>
        <begin position="1"/>
        <end position="21"/>
    </location>
</feature>
<organism evidence="2 3">
    <name type="scientific">Zymoseptoria tritici (strain ST99CH_3D7)</name>
    <dbReference type="NCBI Taxonomy" id="1276538"/>
    <lineage>
        <taxon>Eukaryota</taxon>
        <taxon>Fungi</taxon>
        <taxon>Dikarya</taxon>
        <taxon>Ascomycota</taxon>
        <taxon>Pezizomycotina</taxon>
        <taxon>Dothideomycetes</taxon>
        <taxon>Dothideomycetidae</taxon>
        <taxon>Mycosphaerellales</taxon>
        <taxon>Mycosphaerellaceae</taxon>
        <taxon>Zymoseptoria</taxon>
    </lineage>
</organism>
<accession>A0A1X7SA85</accession>
<dbReference type="AlphaFoldDB" id="A0A1X7SA85"/>
<keyword evidence="3" id="KW-1185">Reference proteome</keyword>
<evidence type="ECO:0000313" key="2">
    <source>
        <dbReference type="EMBL" id="SMQ56147.1"/>
    </source>
</evidence>